<dbReference type="RefSeq" id="WP_229786681.1">
    <property type="nucleotide sequence ID" value="NZ_BMRB01000001.1"/>
</dbReference>
<feature type="transmembrane region" description="Helical" evidence="1">
    <location>
        <begin position="58"/>
        <end position="80"/>
    </location>
</feature>
<dbReference type="EMBL" id="BMRB01000001">
    <property type="protein sequence ID" value="GGS24259.1"/>
    <property type="molecule type" value="Genomic_DNA"/>
</dbReference>
<protein>
    <recommendedName>
        <fullName evidence="4">Integral membrane protein</fullName>
    </recommendedName>
</protein>
<feature type="transmembrane region" description="Helical" evidence="1">
    <location>
        <begin position="120"/>
        <end position="140"/>
    </location>
</feature>
<gene>
    <name evidence="2" type="ORF">GCM10010171_16770</name>
</gene>
<dbReference type="AlphaFoldDB" id="A0A918GAY1"/>
<evidence type="ECO:0000313" key="3">
    <source>
        <dbReference type="Proteomes" id="UP000660680"/>
    </source>
</evidence>
<evidence type="ECO:0000313" key="2">
    <source>
        <dbReference type="EMBL" id="GGS24259.1"/>
    </source>
</evidence>
<evidence type="ECO:0008006" key="4">
    <source>
        <dbReference type="Google" id="ProtNLM"/>
    </source>
</evidence>
<reference evidence="2" key="2">
    <citation type="submission" date="2020-09" db="EMBL/GenBank/DDBJ databases">
        <authorList>
            <person name="Sun Q."/>
            <person name="Ohkuma M."/>
        </authorList>
    </citation>
    <scope>NUCLEOTIDE SEQUENCE</scope>
    <source>
        <strain evidence="2">JCM 3276</strain>
    </source>
</reference>
<keyword evidence="3" id="KW-1185">Reference proteome</keyword>
<reference evidence="2" key="1">
    <citation type="journal article" date="2014" name="Int. J. Syst. Evol. Microbiol.">
        <title>Complete genome sequence of Corynebacterium casei LMG S-19264T (=DSM 44701T), isolated from a smear-ripened cheese.</title>
        <authorList>
            <consortium name="US DOE Joint Genome Institute (JGI-PGF)"/>
            <person name="Walter F."/>
            <person name="Albersmeier A."/>
            <person name="Kalinowski J."/>
            <person name="Ruckert C."/>
        </authorList>
    </citation>
    <scope>NUCLEOTIDE SEQUENCE</scope>
    <source>
        <strain evidence="2">JCM 3276</strain>
    </source>
</reference>
<proteinExistence type="predicted"/>
<sequence>MTTTAHGSSRLTDTPAPATSAATLLRRFLALDAVVTTGNGLIYLAFSSWAASLLGVDATALVYIGAFLTAFGLGVGALAISANPSTAGTTVVADVNILWAVGSIVVAAFGIMGANTIGTLWTIAQALVVGLFAVLQLWGLKKYKATR</sequence>
<dbReference type="Proteomes" id="UP000660680">
    <property type="component" value="Unassembled WGS sequence"/>
</dbReference>
<feature type="transmembrane region" description="Helical" evidence="1">
    <location>
        <begin position="92"/>
        <end position="114"/>
    </location>
</feature>
<feature type="transmembrane region" description="Helical" evidence="1">
    <location>
        <begin position="28"/>
        <end position="46"/>
    </location>
</feature>
<keyword evidence="1" id="KW-0812">Transmembrane</keyword>
<organism evidence="2 3">
    <name type="scientific">Actinokineospora fastidiosa</name>
    <dbReference type="NCBI Taxonomy" id="1816"/>
    <lineage>
        <taxon>Bacteria</taxon>
        <taxon>Bacillati</taxon>
        <taxon>Actinomycetota</taxon>
        <taxon>Actinomycetes</taxon>
        <taxon>Pseudonocardiales</taxon>
        <taxon>Pseudonocardiaceae</taxon>
        <taxon>Actinokineospora</taxon>
    </lineage>
</organism>
<name>A0A918GAY1_9PSEU</name>
<comment type="caution">
    <text evidence="2">The sequence shown here is derived from an EMBL/GenBank/DDBJ whole genome shotgun (WGS) entry which is preliminary data.</text>
</comment>
<accession>A0A918GAY1</accession>
<keyword evidence="1" id="KW-0472">Membrane</keyword>
<keyword evidence="1" id="KW-1133">Transmembrane helix</keyword>
<evidence type="ECO:0000256" key="1">
    <source>
        <dbReference type="SAM" id="Phobius"/>
    </source>
</evidence>